<keyword evidence="7 19" id="KW-0548">Nucleotidyltransferase</keyword>
<dbReference type="Pfam" id="PF00336">
    <property type="entry name" value="DNA_pol_viral_C"/>
    <property type="match status" value="1"/>
</dbReference>
<dbReference type="Pfam" id="PF00242">
    <property type="entry name" value="DNA_pol_viral_N"/>
    <property type="match status" value="1"/>
</dbReference>
<comment type="catalytic activity">
    <reaction evidence="19">
        <text>DNA(n) + a 2'-deoxyribonucleoside 5'-triphosphate = DNA(n+1) + diphosphate</text>
        <dbReference type="Rhea" id="RHEA:22508"/>
        <dbReference type="Rhea" id="RHEA-COMP:17339"/>
        <dbReference type="Rhea" id="RHEA-COMP:17340"/>
        <dbReference type="ChEBI" id="CHEBI:33019"/>
        <dbReference type="ChEBI" id="CHEBI:61560"/>
        <dbReference type="ChEBI" id="CHEBI:173112"/>
        <dbReference type="EC" id="2.7.7.49"/>
    </reaction>
</comment>
<keyword evidence="10 19" id="KW-0479">Metal-binding</keyword>
<comment type="domain">
    <text evidence="19">The polymerase/reverse transcriptase (RT) and ribonuclease H (RH) domains are structured in five subdomains: finger, palm, thumb, connection and RNase H. Within the palm subdomain, the 'primer grip' region is thought to be involved in the positioning of the primer terminus for accommodating the incoming nucleotide. The RH domain stabilizes the association of RT with primer-template.</text>
</comment>
<comment type="function">
    <text evidence="19">Multifunctional enzyme that converts the viral RNA genome into dsDNA in viral cytoplasmic capsids. This enzyme displays a DNA polymerase activity that can copy either DNA or RNA templates, and a ribonuclease H (RNase H) activity that cleaves the RNA strand of RNA-DNA heteroduplexes in a partially processive 3'- to 5'-endonucleasic mode. Neo-synthesized pregenomic RNA (pgRNA) are encapsidated together with the P protein, and reverse-transcribed inside the nucleocapsid. Initiation of reverse-transcription occurs first by binding the epsilon loop on the pgRNA genome, and is initiated by protein priming, thereby the 5'-end of (-)DNA is covalently linked to P protein. Partial (+)DNA is synthesized from the (-)DNA template and generates the relaxed circular DNA (RC-DNA) genome. After budding and infection, the RC-DNA migrates in the nucleus, and is converted into a plasmid-like covalently closed circular DNA (cccDNA). The activity of P protein does not seem to be necessary for cccDNA generation, and is presumably released from (+)DNA by host nuclear DNA repair machinery.</text>
</comment>
<comment type="activity regulation">
    <text evidence="19">Activated by host HSP70 and HSP40 in vitro to be able to bind the epsilon loop of the pgRNA. Because deletion of the RNase H region renders the protein partly chaperone-independent, the chaperones may be needed indirectly to relieve occlusion of the RNA-binding site by this domain. Inhibited by several reverse-transcriptase inhibitors: Lamivudine, Adefovir and Entecavir.</text>
</comment>
<dbReference type="PANTHER" id="PTHR33064:SF29">
    <property type="entry name" value="PEPTIDASE A2 DOMAIN-CONTAINING PROTEIN-RELATED"/>
    <property type="match status" value="1"/>
</dbReference>
<dbReference type="InterPro" id="IPR036459">
    <property type="entry name" value="Viral_capsid_core_dom_sf_HBV"/>
</dbReference>
<dbReference type="InterPro" id="IPR043502">
    <property type="entry name" value="DNA/RNA_pol_sf"/>
</dbReference>
<feature type="region of interest" description="Disordered" evidence="20">
    <location>
        <begin position="453"/>
        <end position="480"/>
    </location>
</feature>
<evidence type="ECO:0000256" key="11">
    <source>
        <dbReference type="ARBA" id="ARBA00022759"/>
    </source>
</evidence>
<keyword evidence="5 19" id="KW-1090">Inhibition of host innate immune response by virus</keyword>
<feature type="compositionally biased region" description="Basic residues" evidence="20">
    <location>
        <begin position="178"/>
        <end position="198"/>
    </location>
</feature>
<dbReference type="SUPFAM" id="SSF56672">
    <property type="entry name" value="DNA/RNA polymerases"/>
    <property type="match status" value="1"/>
</dbReference>
<name>B1ABK3_HBV</name>
<keyword evidence="17 19" id="KW-0511">Multifunctional enzyme</keyword>
<keyword evidence="6 19" id="KW-0808">Transferase</keyword>
<keyword evidence="13 19" id="KW-0460">Magnesium</keyword>
<dbReference type="InterPro" id="IPR000477">
    <property type="entry name" value="RT_dom"/>
</dbReference>
<evidence type="ECO:0000256" key="20">
    <source>
        <dbReference type="SAM" id="MobiDB-lite"/>
    </source>
</evidence>
<dbReference type="GO" id="GO:0052170">
    <property type="term" value="P:symbiont-mediated suppression of host innate immune response"/>
    <property type="evidence" value="ECO:0007669"/>
    <property type="project" value="UniProtKB-UniRule"/>
</dbReference>
<evidence type="ECO:0000256" key="6">
    <source>
        <dbReference type="ARBA" id="ARBA00022679"/>
    </source>
</evidence>
<keyword evidence="9 19" id="KW-0540">Nuclease</keyword>
<dbReference type="SUPFAM" id="SSF47852">
    <property type="entry name" value="Hepatitis B viral capsid (hbcag)"/>
    <property type="match status" value="1"/>
</dbReference>
<dbReference type="Pfam" id="PF08290">
    <property type="entry name" value="Hep_core_N"/>
    <property type="match status" value="1"/>
</dbReference>
<evidence type="ECO:0000256" key="3">
    <source>
        <dbReference type="ARBA" id="ARBA00022482"/>
    </source>
</evidence>
<keyword evidence="3 19" id="KW-1113">Inhibition of host RLR pathway by virus</keyword>
<dbReference type="EC" id="2.7.7.7" evidence="19"/>
<dbReference type="InterPro" id="IPR043128">
    <property type="entry name" value="Rev_trsase/Diguanyl_cyclase"/>
</dbReference>
<dbReference type="FunFam" id="3.30.70.270:FF:000009">
    <property type="entry name" value="Protein P"/>
    <property type="match status" value="1"/>
</dbReference>
<keyword evidence="8 19" id="KW-0235">DNA replication</keyword>
<protein>
    <recommendedName>
        <fullName evidence="19">Protein P</fullName>
    </recommendedName>
    <domain>
        <recommendedName>
            <fullName evidence="19">DNA-directed DNA polymerase</fullName>
            <ecNumber evidence="19">2.7.7.7</ecNumber>
        </recommendedName>
    </domain>
    <domain>
        <recommendedName>
            <fullName evidence="19">RNA-directed DNA polymerase</fullName>
            <ecNumber evidence="19">2.7.7.49</ecNumber>
        </recommendedName>
    </domain>
    <domain>
        <recommendedName>
            <fullName evidence="19">Ribonuclease H</fullName>
            <ecNumber evidence="19">3.1.26.4</ecNumber>
        </recommendedName>
    </domain>
</protein>
<comment type="similarity">
    <text evidence="2 19">Belongs to the hepadnaviridae P protein family.</text>
</comment>
<feature type="binding site" evidence="19">
    <location>
        <position position="593"/>
    </location>
    <ligand>
        <name>Mg(2+)</name>
        <dbReference type="ChEBI" id="CHEBI:18420"/>
        <note>catalytic</note>
    </ligand>
</feature>
<evidence type="ECO:0000256" key="10">
    <source>
        <dbReference type="ARBA" id="ARBA00022723"/>
    </source>
</evidence>
<comment type="domain">
    <text evidence="19">Terminal protein domain (TP) is hepadnavirus-specific. Spacer domain is highly variable and separates the TP and RT domains. Polymerase/reverse-transcriptase domain (RT) and ribonuclease H domain (RH) are similar to retrovirus reverse transcriptase/RNase H.</text>
</comment>
<dbReference type="Proteomes" id="UP000119106">
    <property type="component" value="Genome"/>
</dbReference>
<dbReference type="Pfam" id="PF00906">
    <property type="entry name" value="Hepatitis_core"/>
    <property type="match status" value="1"/>
</dbReference>
<dbReference type="InterPro" id="IPR013195">
    <property type="entry name" value="Hepatitis_B_virus_capsid_N"/>
</dbReference>
<organism evidence="22 23">
    <name type="scientific">Hepatitis B virus</name>
    <name type="common">HBV</name>
    <dbReference type="NCBI Taxonomy" id="10407"/>
    <lineage>
        <taxon>Viruses</taxon>
        <taxon>Riboviria</taxon>
        <taxon>Pararnavirae</taxon>
        <taxon>Artverviricota</taxon>
        <taxon>Revtraviricetes</taxon>
        <taxon>Blubervirales</taxon>
        <taxon>Hepadnaviridae</taxon>
        <taxon>Orthohepadnavirus</taxon>
        <taxon>Orthohepadnavirus hominoidei</taxon>
    </lineage>
</organism>
<evidence type="ECO:0000256" key="17">
    <source>
        <dbReference type="ARBA" id="ARBA00023268"/>
    </source>
</evidence>
<dbReference type="InterPro" id="IPR051320">
    <property type="entry name" value="Viral_Replic_Matur_Polypro"/>
</dbReference>
<evidence type="ECO:0000256" key="13">
    <source>
        <dbReference type="ARBA" id="ARBA00022842"/>
    </source>
</evidence>
<keyword evidence="12 19" id="KW-0378">Hydrolase</keyword>
<dbReference type="GO" id="GO:0003677">
    <property type="term" value="F:DNA binding"/>
    <property type="evidence" value="ECO:0007669"/>
    <property type="project" value="UniProtKB-UniRule"/>
</dbReference>
<evidence type="ECO:0000313" key="23">
    <source>
        <dbReference type="Proteomes" id="UP000119106"/>
    </source>
</evidence>
<organismHost>
    <name type="scientific">Pan troglodytes</name>
    <name type="common">Chimpanzee</name>
    <dbReference type="NCBI Taxonomy" id="9598"/>
</organismHost>
<evidence type="ECO:0000256" key="12">
    <source>
        <dbReference type="ARBA" id="ARBA00022801"/>
    </source>
</evidence>
<comment type="caution">
    <text evidence="19">Lacks conserved residue(s) required for the propagation of feature annotation.</text>
</comment>
<evidence type="ECO:0000256" key="2">
    <source>
        <dbReference type="ARBA" id="ARBA00007994"/>
    </source>
</evidence>
<feature type="region of interest" description="Disordered" evidence="20">
    <location>
        <begin position="380"/>
        <end position="437"/>
    </location>
</feature>
<dbReference type="InterPro" id="IPR000201">
    <property type="entry name" value="DNApol_viral_N"/>
</dbReference>
<dbReference type="InterPro" id="IPR002006">
    <property type="entry name" value="Hepatitis_core"/>
</dbReference>
<dbReference type="Gene3D" id="3.30.70.270">
    <property type="match status" value="1"/>
</dbReference>
<reference evidence="22 23" key="1">
    <citation type="journal article" date="2008" name="World J. Gastroenterol.">
        <title>Virologic characteristics of hepatitis B virus in patients infected via maternal-fetal transmission.</title>
        <authorList>
            <person name="Shen T."/>
            <person name="Yan X.M."/>
            <person name="Zou Y.L."/>
            <person name="Gao J.M."/>
            <person name="Dong H."/>
        </authorList>
    </citation>
    <scope>NUCLEOTIDE SEQUENCE [LARGE SCALE GENOMIC DNA]</scope>
</reference>
<dbReference type="GO" id="GO:0003964">
    <property type="term" value="F:RNA-directed DNA polymerase activity"/>
    <property type="evidence" value="ECO:0007669"/>
    <property type="project" value="UniProtKB-UniRule"/>
</dbReference>
<keyword evidence="16 19" id="KW-0238">DNA-binding</keyword>
<proteinExistence type="inferred from homology"/>
<feature type="region of interest" description="Polymerase/reverse transcriptase domain (RT)" evidence="19">
    <location>
        <begin position="511"/>
        <end position="854"/>
    </location>
</feature>
<dbReference type="EMBL" id="EU439006">
    <property type="protein sequence ID" value="ACA25446.1"/>
    <property type="molecule type" value="Genomic_DNA"/>
</dbReference>
<keyword evidence="4 19" id="KW-0945">Host-virus interaction</keyword>
<dbReference type="PROSITE" id="PS50878">
    <property type="entry name" value="RT_POL"/>
    <property type="match status" value="1"/>
</dbReference>
<feature type="compositionally biased region" description="Polar residues" evidence="20">
    <location>
        <begin position="453"/>
        <end position="463"/>
    </location>
</feature>
<evidence type="ECO:0000256" key="19">
    <source>
        <dbReference type="HAMAP-Rule" id="MF_04073"/>
    </source>
</evidence>
<dbReference type="PANTHER" id="PTHR33064">
    <property type="entry name" value="POL PROTEIN"/>
    <property type="match status" value="1"/>
</dbReference>
<evidence type="ECO:0000256" key="15">
    <source>
        <dbReference type="ARBA" id="ARBA00022932"/>
    </source>
</evidence>
<accession>B1ABK3</accession>
<comment type="catalytic activity">
    <reaction evidence="19">
        <text>DNA(n) + a 2'-deoxyribonucleoside 5'-triphosphate = DNA(n+1) + diphosphate</text>
        <dbReference type="Rhea" id="RHEA:22508"/>
        <dbReference type="Rhea" id="RHEA-COMP:17339"/>
        <dbReference type="Rhea" id="RHEA-COMP:17340"/>
        <dbReference type="ChEBI" id="CHEBI:33019"/>
        <dbReference type="ChEBI" id="CHEBI:61560"/>
        <dbReference type="ChEBI" id="CHEBI:173112"/>
        <dbReference type="EC" id="2.7.7.7"/>
    </reaction>
</comment>
<gene>
    <name evidence="19" type="primary">P</name>
</gene>
<organismHost>
    <name type="scientific">Homo sapiens</name>
    <name type="common">Human</name>
    <dbReference type="NCBI Taxonomy" id="9606"/>
</organismHost>
<dbReference type="Gene3D" id="1.10.4090.10">
    <property type="entry name" value="Viral capsid, core domain supefamily, Hepatitis B virus"/>
    <property type="match status" value="1"/>
</dbReference>
<sequence length="1007" mass="113155">MQLFHLCLIISCPCPTVQASKLCLGWLWGMDIDPYKEFGASVELLSFLPSDFFPSIRDLLDTASALYREALESPEHCSPHHTALRQAILCWGELMNLATWVGSNLEDPASRELVVSYVNVNMGLKIRQLLWFHIPCLTFGRETVLEYLVSFGVWIRTPPAYRPPNAPILSTLPETTVVRRRGRSPRRRTPSPRRRRSNRRVAEDLNLGNLNVSIPWTHKVGNFTGLYSSTVPVFNPDWQTPSFPHIHLQEGIINRCQQYVGPLTVNEKRRLKLIMPARFYPNLTKYLPLDKGIKPYYPEHAVNHYFKTRHYLHTLWKAGILYKRETTRSASFCGSPYSWEQELQHGRLVFQTSTRHGDESFCSQSSGILSRSPVGPCVRSQLKQSRLGLQPQQGSLARGKSGRSGSIRARVHPTTRRSFGVEPSGSGHINNSASSTSSCLHQSAVRKTAYSHLSTSKRQSSSGHAVELHNIPPSSARSQSEGPIFSCWWLQFRNSKPCSDYCLTHIVNLLEDWGPCTEHGEHNIRIPRTPARVTGGVFLVDKNPHNTTESRLVVDFSQFSRGSTHVSWPKFAVPNLQSLTNLLSSNLSWLSLDVSAAFYHIPLHPAAMPHLLVGSSGLPRYVARLSSTSRNINYQHGTMQDLHDSCSRDLYVSLLLLYKTFGRKLHLYSHPITLGFRKIPMGVGLSPFLLAQFTSAICSVVRRAFPHCLAFSYMDDVVLGAESVQHLESLFTSITNFLLSLGIHLNPNKTKRWGYSLNFMGYVIGSWGTLPQEHIVLKLKQCFRKLPVNRPIDWKVCQRIVGLLGFAAPFTQCGYPALMPLYACIQSKQAFTFSPTYKAFLCKQYLNLYPVARQRSGLCQVFADATPTGWGLAIGHRRMRGTFVAPLPIHTAELLVACFARSRSGAKLIGTDNSVVLSRKYTSFPWLLGCAANWILRGTSFVYVPSALNLADDPSRGRLGLYRPLLHLPFRPTTGRTSLYAVSPSVPSHLPDRVHFASPLHVAWRPP</sequence>
<evidence type="ECO:0000256" key="1">
    <source>
        <dbReference type="ARBA" id="ARBA00000077"/>
    </source>
</evidence>
<keyword evidence="18 19" id="KW-0899">Viral immunoevasion</keyword>
<dbReference type="Pfam" id="PF00078">
    <property type="entry name" value="RVT_1"/>
    <property type="match status" value="1"/>
</dbReference>
<dbReference type="GO" id="GO:0006260">
    <property type="term" value="P:DNA replication"/>
    <property type="evidence" value="ECO:0007669"/>
    <property type="project" value="UniProtKB-UniRule"/>
</dbReference>
<feature type="compositionally biased region" description="Polar residues" evidence="20">
    <location>
        <begin position="427"/>
        <end position="437"/>
    </location>
</feature>
<dbReference type="GO" id="GO:0003887">
    <property type="term" value="F:DNA-directed DNA polymerase activity"/>
    <property type="evidence" value="ECO:0007669"/>
    <property type="project" value="UniProtKB-UniRule"/>
</dbReference>
<keyword evidence="15 19" id="KW-0239">DNA-directed DNA polymerase</keyword>
<evidence type="ECO:0000256" key="4">
    <source>
        <dbReference type="ARBA" id="ARBA00022581"/>
    </source>
</evidence>
<dbReference type="HAMAP" id="MF_04073">
    <property type="entry name" value="HBV_DPOL"/>
    <property type="match status" value="1"/>
</dbReference>
<evidence type="ECO:0000256" key="16">
    <source>
        <dbReference type="ARBA" id="ARBA00023125"/>
    </source>
</evidence>
<comment type="miscellaneous">
    <text evidence="19">Hepadnaviral virions contain probably just one P protein molecule per particle.</text>
</comment>
<feature type="region of interest" description="Spacer" evidence="19">
    <location>
        <begin position="342"/>
        <end position="510"/>
    </location>
</feature>
<dbReference type="InterPro" id="IPR037531">
    <property type="entry name" value="HBV_DPOL"/>
</dbReference>
<evidence type="ECO:0000256" key="8">
    <source>
        <dbReference type="ARBA" id="ARBA00022705"/>
    </source>
</evidence>
<evidence type="ECO:0000256" key="5">
    <source>
        <dbReference type="ARBA" id="ARBA00022632"/>
    </source>
</evidence>
<keyword evidence="11 19" id="KW-0255">Endonuclease</keyword>
<feature type="binding site" evidence="19">
    <location>
        <position position="715"/>
    </location>
    <ligand>
        <name>Mg(2+)</name>
        <dbReference type="ChEBI" id="CHEBI:18420"/>
        <note>catalytic</note>
    </ligand>
</feature>
<dbReference type="GO" id="GO:0004523">
    <property type="term" value="F:RNA-DNA hybrid ribonuclease activity"/>
    <property type="evidence" value="ECO:0007669"/>
    <property type="project" value="UniProtKB-UniRule"/>
</dbReference>
<dbReference type="EC" id="3.1.26.4" evidence="19"/>
<feature type="binding site" evidence="19">
    <location>
        <position position="716"/>
    </location>
    <ligand>
        <name>Mg(2+)</name>
        <dbReference type="ChEBI" id="CHEBI:18420"/>
        <note>catalytic</note>
    </ligand>
</feature>
<dbReference type="FunFam" id="1.10.4090.10:FF:000001">
    <property type="entry name" value="Capsid protein"/>
    <property type="match status" value="1"/>
</dbReference>
<comment type="catalytic activity">
    <reaction evidence="1 19">
        <text>Endonucleolytic cleavage to 5'-phosphomonoester.</text>
        <dbReference type="EC" id="3.1.26.4"/>
    </reaction>
</comment>
<feature type="domain" description="Reverse transcriptase" evidence="21">
    <location>
        <begin position="521"/>
        <end position="764"/>
    </location>
</feature>
<dbReference type="GO" id="GO:0005198">
    <property type="term" value="F:structural molecule activity"/>
    <property type="evidence" value="ECO:0007669"/>
    <property type="project" value="InterPro"/>
</dbReference>
<feature type="site" description="Priming of reverse-transcription by covalently linking the first nucleotide of the (-)DNA" evidence="19">
    <location>
        <position position="227"/>
    </location>
</feature>
<evidence type="ECO:0000259" key="21">
    <source>
        <dbReference type="PROSITE" id="PS50878"/>
    </source>
</evidence>
<evidence type="ECO:0000256" key="18">
    <source>
        <dbReference type="ARBA" id="ARBA00023280"/>
    </source>
</evidence>
<feature type="region of interest" description="Disordered" evidence="20">
    <location>
        <begin position="165"/>
        <end position="198"/>
    </location>
</feature>
<dbReference type="InterPro" id="IPR001462">
    <property type="entry name" value="DNApol_viral_C"/>
</dbReference>
<evidence type="ECO:0000256" key="14">
    <source>
        <dbReference type="ARBA" id="ARBA00022918"/>
    </source>
</evidence>
<evidence type="ECO:0000256" key="7">
    <source>
        <dbReference type="ARBA" id="ARBA00022695"/>
    </source>
</evidence>
<keyword evidence="14 19" id="KW-0695">RNA-directed DNA polymerase</keyword>
<evidence type="ECO:0000313" key="22">
    <source>
        <dbReference type="EMBL" id="ACA25446.1"/>
    </source>
</evidence>
<dbReference type="EC" id="2.7.7.49" evidence="19"/>
<evidence type="ECO:0000256" key="9">
    <source>
        <dbReference type="ARBA" id="ARBA00022722"/>
    </source>
</evidence>
<dbReference type="GO" id="GO:0046872">
    <property type="term" value="F:metal ion binding"/>
    <property type="evidence" value="ECO:0007669"/>
    <property type="project" value="UniProtKB-UniRule"/>
</dbReference>